<dbReference type="EMBL" id="QNRJ01000002">
    <property type="protein sequence ID" value="RBP06727.1"/>
    <property type="molecule type" value="Genomic_DNA"/>
</dbReference>
<protein>
    <submittedName>
        <fullName evidence="2">Glycosyl transferase family 1</fullName>
    </submittedName>
</protein>
<keyword evidence="2" id="KW-0808">Transferase</keyword>
<feature type="domain" description="Spore protein YkvP/CgeB glycosyl transferase-like" evidence="1">
    <location>
        <begin position="196"/>
        <end position="306"/>
    </location>
</feature>
<dbReference type="GO" id="GO:0016740">
    <property type="term" value="F:transferase activity"/>
    <property type="evidence" value="ECO:0007669"/>
    <property type="project" value="UniProtKB-KW"/>
</dbReference>
<gene>
    <name evidence="2" type="ORF">DET59_102110</name>
</gene>
<evidence type="ECO:0000313" key="3">
    <source>
        <dbReference type="Proteomes" id="UP000252118"/>
    </source>
</evidence>
<dbReference type="Pfam" id="PF13524">
    <property type="entry name" value="Glyco_trans_1_2"/>
    <property type="match status" value="1"/>
</dbReference>
<dbReference type="AlphaFoldDB" id="A0A366EWG0"/>
<dbReference type="Proteomes" id="UP000252118">
    <property type="component" value="Unassembled WGS sequence"/>
</dbReference>
<dbReference type="RefSeq" id="WP_113968140.1">
    <property type="nucleotide sequence ID" value="NZ_QNRJ01000002.1"/>
</dbReference>
<reference evidence="2 3" key="1">
    <citation type="submission" date="2018-06" db="EMBL/GenBank/DDBJ databases">
        <title>Freshwater and sediment microbial communities from various areas in North America, analyzing microbe dynamics in response to fracking.</title>
        <authorList>
            <person name="Lamendella R."/>
        </authorList>
    </citation>
    <scope>NUCLEOTIDE SEQUENCE [LARGE SCALE GENOMIC DNA]</scope>
    <source>
        <strain evidence="2 3">97B</strain>
    </source>
</reference>
<dbReference type="InterPro" id="IPR055259">
    <property type="entry name" value="YkvP/CgeB_Glyco_trans-like"/>
</dbReference>
<proteinExistence type="predicted"/>
<accession>A0A366EWG0</accession>
<organism evidence="2 3">
    <name type="scientific">Rossellomorea aquimaris</name>
    <dbReference type="NCBI Taxonomy" id="189382"/>
    <lineage>
        <taxon>Bacteria</taxon>
        <taxon>Bacillati</taxon>
        <taxon>Bacillota</taxon>
        <taxon>Bacilli</taxon>
        <taxon>Bacillales</taxon>
        <taxon>Bacillaceae</taxon>
        <taxon>Rossellomorea</taxon>
    </lineage>
</organism>
<evidence type="ECO:0000313" key="2">
    <source>
        <dbReference type="EMBL" id="RBP06727.1"/>
    </source>
</evidence>
<name>A0A366EWG0_9BACI</name>
<comment type="caution">
    <text evidence="2">The sequence shown here is derived from an EMBL/GenBank/DDBJ whole genome shotgun (WGS) entry which is preliminary data.</text>
</comment>
<evidence type="ECO:0000259" key="1">
    <source>
        <dbReference type="Pfam" id="PF13524"/>
    </source>
</evidence>
<sequence length="322" mass="38187">MKIKKLKLLILIRPFGRIYAKHKSKYDFIKSLEQFADVYYWHKDGSIHEIIKKLNIKPDFIFHYDTAYNYKLSPRITGLSEINIPKGCYIIDSHYNPGFRREYVNKNKMDVIFSVTKENFLKVYPDLKNRFIWLPWSINTAIFKDWSQPKVYDFMLMGLVNPVLEGRYPFREKVMETMKKYNGFVHHQHPGHLVSWKGNPLVDLNYAKEINKSKIFFTCGSTLNYPVLKFFEVLACNTLLLAEANNDIHELGFNNGVNFISCTKEDFEEKALFYLNNPTLRNRISKNGANFIHRYHSNEVRANQFIKHINEIIIERKKPRID</sequence>
<dbReference type="OrthoDB" id="5121913at2"/>